<dbReference type="Proteomes" id="UP000019095">
    <property type="component" value="Chromosome"/>
</dbReference>
<dbReference type="OrthoDB" id="6120544at2"/>
<dbReference type="RefSeq" id="WP_025373640.1">
    <property type="nucleotide sequence ID" value="NZ_CP003915.1"/>
</dbReference>
<dbReference type="eggNOG" id="COG3093">
    <property type="taxonomic scope" value="Bacteria"/>
</dbReference>
<dbReference type="SUPFAM" id="SSF47413">
    <property type="entry name" value="lambda repressor-like DNA-binding domains"/>
    <property type="match status" value="1"/>
</dbReference>
<dbReference type="Gene3D" id="1.10.260.40">
    <property type="entry name" value="lambda repressor-like DNA-binding domains"/>
    <property type="match status" value="1"/>
</dbReference>
<gene>
    <name evidence="2" type="ORF">MIM_c29150</name>
</gene>
<dbReference type="KEGG" id="amim:MIM_c29150"/>
<sequence>MATFTELLRKAEKSEQYWVSGAQIDFSFQLADVMKEEGLNQSQLADILGVSAPYISKLLAGNQNLTLNTMVQYARKLGRVLNLELVKASENRKAREYSIRKSDGD</sequence>
<evidence type="ECO:0000313" key="2">
    <source>
        <dbReference type="EMBL" id="AHG64980.1"/>
    </source>
</evidence>
<dbReference type="GO" id="GO:0003677">
    <property type="term" value="F:DNA binding"/>
    <property type="evidence" value="ECO:0007669"/>
    <property type="project" value="InterPro"/>
</dbReference>
<evidence type="ECO:0000313" key="3">
    <source>
        <dbReference type="Proteomes" id="UP000019095"/>
    </source>
</evidence>
<dbReference type="HOGENOM" id="CLU_2230735_0_0_4"/>
<dbReference type="EMBL" id="CP003915">
    <property type="protein sequence ID" value="AHG64980.1"/>
    <property type="molecule type" value="Genomic_DNA"/>
</dbReference>
<dbReference type="PROSITE" id="PS50943">
    <property type="entry name" value="HTH_CROC1"/>
    <property type="match status" value="1"/>
</dbReference>
<reference evidence="2 3" key="1">
    <citation type="journal article" date="2014" name="Microbiology">
        <title>Unravelling the complete genome sequence of Advenella mimigardefordensis strain DPN7T and novel insights in the catabolism of the xenobiotic polythioester precursor 3,3'-dithiodipropionate.</title>
        <authorList>
            <person name="Wubbeler J.H."/>
            <person name="Hiessl S."/>
            <person name="Schuldes J."/>
            <person name="Thurmer A."/>
            <person name="Daniel R."/>
            <person name="Steinbuchel A."/>
        </authorList>
    </citation>
    <scope>NUCLEOTIDE SEQUENCE [LARGE SCALE GENOMIC DNA]</scope>
    <source>
        <strain evidence="3">DSM 17166 / LMG 22922 / DPN7</strain>
    </source>
</reference>
<proteinExistence type="predicted"/>
<feature type="domain" description="HTH cro/C1-type" evidence="1">
    <location>
        <begin position="30"/>
        <end position="83"/>
    </location>
</feature>
<dbReference type="CDD" id="cd00093">
    <property type="entry name" value="HTH_XRE"/>
    <property type="match status" value="1"/>
</dbReference>
<dbReference type="Pfam" id="PF01381">
    <property type="entry name" value="HTH_3"/>
    <property type="match status" value="1"/>
</dbReference>
<organism evidence="2 3">
    <name type="scientific">Advenella mimigardefordensis (strain DSM 17166 / LMG 22922 / DPN7)</name>
    <dbReference type="NCBI Taxonomy" id="1247726"/>
    <lineage>
        <taxon>Bacteria</taxon>
        <taxon>Pseudomonadati</taxon>
        <taxon>Pseudomonadota</taxon>
        <taxon>Betaproteobacteria</taxon>
        <taxon>Burkholderiales</taxon>
        <taxon>Alcaligenaceae</taxon>
    </lineage>
</organism>
<dbReference type="SMART" id="SM00530">
    <property type="entry name" value="HTH_XRE"/>
    <property type="match status" value="1"/>
</dbReference>
<dbReference type="STRING" id="1247726.MIM_c29150"/>
<dbReference type="AlphaFoldDB" id="W0PHR4"/>
<protein>
    <submittedName>
        <fullName evidence="2">Putative transcriptional regulator</fullName>
    </submittedName>
</protein>
<accession>W0PHR4</accession>
<keyword evidence="3" id="KW-1185">Reference proteome</keyword>
<evidence type="ECO:0000259" key="1">
    <source>
        <dbReference type="PROSITE" id="PS50943"/>
    </source>
</evidence>
<dbReference type="InterPro" id="IPR001387">
    <property type="entry name" value="Cro/C1-type_HTH"/>
</dbReference>
<name>W0PHR4_ADVMD</name>
<dbReference type="InterPro" id="IPR010982">
    <property type="entry name" value="Lambda_DNA-bd_dom_sf"/>
</dbReference>